<dbReference type="AlphaFoldDB" id="A0A165N4S8"/>
<dbReference type="InterPro" id="IPR014756">
    <property type="entry name" value="Ig_E-set"/>
</dbReference>
<dbReference type="GO" id="GO:0005829">
    <property type="term" value="C:cytosol"/>
    <property type="evidence" value="ECO:0007669"/>
    <property type="project" value="TreeGrafter"/>
</dbReference>
<dbReference type="InterPro" id="IPR050357">
    <property type="entry name" value="Arrestin_domain-protein"/>
</dbReference>
<feature type="region of interest" description="Disordered" evidence="1">
    <location>
        <begin position="13"/>
        <end position="75"/>
    </location>
</feature>
<feature type="region of interest" description="Disordered" evidence="1">
    <location>
        <begin position="479"/>
        <end position="521"/>
    </location>
</feature>
<feature type="compositionally biased region" description="Low complexity" evidence="1">
    <location>
        <begin position="609"/>
        <end position="621"/>
    </location>
</feature>
<feature type="region of interest" description="Disordered" evidence="1">
    <location>
        <begin position="607"/>
        <end position="635"/>
    </location>
</feature>
<proteinExistence type="predicted"/>
<dbReference type="EMBL" id="KV425902">
    <property type="protein sequence ID" value="KZW00209.1"/>
    <property type="molecule type" value="Genomic_DNA"/>
</dbReference>
<feature type="compositionally biased region" description="Polar residues" evidence="1">
    <location>
        <begin position="334"/>
        <end position="352"/>
    </location>
</feature>
<dbReference type="Proteomes" id="UP000077266">
    <property type="component" value="Unassembled WGS sequence"/>
</dbReference>
<dbReference type="SUPFAM" id="SSF81296">
    <property type="entry name" value="E set domains"/>
    <property type="match status" value="1"/>
</dbReference>
<feature type="compositionally biased region" description="Polar residues" evidence="1">
    <location>
        <begin position="479"/>
        <end position="489"/>
    </location>
</feature>
<feature type="compositionally biased region" description="Low complexity" evidence="1">
    <location>
        <begin position="571"/>
        <end position="585"/>
    </location>
</feature>
<sequence length="762" mass="81086">MVTLAHFFRPNAAHPGVRTGAFPPTPTAHVAGDNDYAESASHLFPQPQPPALSHAQRNSPPAAASADMHPPPLDGAEERSFLEIVAPRTVVFRGLGQDVDTAVLAGTLVLHLAESTDLRDITLEFTGKAKLPAPPSPYLKSQHGYVVHTYETSFMPQGEKKQSRTFKAGRHTFPFSIELEPYLPSSLQVTHSTPAIAYKLRATAVRPPLFPNLTSTWPVDVLRAFGPNSLEYQQTLEVENTWPGKIMYSLTLPHKAWAAGDTIMALVKFAPLAKGVCINTVCTSITETVKYGGSHGVEMKKEVCSARHIFKPPTTGSSSDEASSRPHSSHAASGEQSPPHSQAQEASNSVQVAESVDVTEPAEDEVVAKVELKIPPWVCPSHAAQPIMVTHRVRWIVIIRNADGHFSELRCSLPIHVLSRHLLDEAVQASAPTRRLLFGIDDLVLPEAEQVELPSYSAHVQDRVPNAVEGWPLDFGPLTNGSNAASTSPDGYFPPTSSRSPSNPSTPARPPHGLLPDETDVVAPLPRTSSFGAIAAAAFNSSALSVAFAAVPPSMPSSRPSTRPPSPEPSSFPSSSMLSSDSSHSIHAPTASRKPLFSLGGISMKPLTPFASRGPSRAPSRPSTPPGHHHDGPVPVQFDRALQAALSTVPDYDTASRGFALGGVPPLSSAAGLPSYDEASRSLSEGDIASRAPHGRRHVAFIDESPDDEDDDHVHRITSSSSHPTTPALNTVRHFATAGGPLSMTPAHSSTSSSRSGSDNGH</sequence>
<evidence type="ECO:0000313" key="3">
    <source>
        <dbReference type="EMBL" id="KZW00209.1"/>
    </source>
</evidence>
<feature type="compositionally biased region" description="Low complexity" evidence="1">
    <location>
        <begin position="551"/>
        <end position="561"/>
    </location>
</feature>
<dbReference type="PANTHER" id="PTHR11188">
    <property type="entry name" value="ARRESTIN DOMAIN CONTAINING PROTEIN"/>
    <property type="match status" value="1"/>
</dbReference>
<evidence type="ECO:0000313" key="4">
    <source>
        <dbReference type="Proteomes" id="UP000077266"/>
    </source>
</evidence>
<gene>
    <name evidence="3" type="ORF">EXIGLDRAFT_722273</name>
</gene>
<dbReference type="InterPro" id="IPR011022">
    <property type="entry name" value="Arrestin_C-like"/>
</dbReference>
<feature type="region of interest" description="Disordered" evidence="1">
    <location>
        <begin position="703"/>
        <end position="762"/>
    </location>
</feature>
<dbReference type="GO" id="GO:0030674">
    <property type="term" value="F:protein-macromolecule adaptor activity"/>
    <property type="evidence" value="ECO:0007669"/>
    <property type="project" value="TreeGrafter"/>
</dbReference>
<dbReference type="STRING" id="1314781.A0A165N4S8"/>
<dbReference type="InterPro" id="IPR014752">
    <property type="entry name" value="Arrestin-like_C"/>
</dbReference>
<dbReference type="PANTHER" id="PTHR11188:SF17">
    <property type="entry name" value="FI21816P1"/>
    <property type="match status" value="1"/>
</dbReference>
<feature type="compositionally biased region" description="Low complexity" evidence="1">
    <location>
        <begin position="494"/>
        <end position="506"/>
    </location>
</feature>
<keyword evidence="4" id="KW-1185">Reference proteome</keyword>
<dbReference type="OrthoDB" id="2333384at2759"/>
<dbReference type="FunCoup" id="A0A165N4S8">
    <property type="interactions" value="83"/>
</dbReference>
<organism evidence="3 4">
    <name type="scientific">Exidia glandulosa HHB12029</name>
    <dbReference type="NCBI Taxonomy" id="1314781"/>
    <lineage>
        <taxon>Eukaryota</taxon>
        <taxon>Fungi</taxon>
        <taxon>Dikarya</taxon>
        <taxon>Basidiomycota</taxon>
        <taxon>Agaricomycotina</taxon>
        <taxon>Agaricomycetes</taxon>
        <taxon>Auriculariales</taxon>
        <taxon>Exidiaceae</taxon>
        <taxon>Exidia</taxon>
    </lineage>
</organism>
<dbReference type="Gene3D" id="2.60.40.640">
    <property type="match status" value="1"/>
</dbReference>
<dbReference type="Pfam" id="PF00339">
    <property type="entry name" value="Arrestin_N"/>
    <property type="match status" value="1"/>
</dbReference>
<dbReference type="GO" id="GO:0005886">
    <property type="term" value="C:plasma membrane"/>
    <property type="evidence" value="ECO:0007669"/>
    <property type="project" value="TreeGrafter"/>
</dbReference>
<reference evidence="3 4" key="1">
    <citation type="journal article" date="2016" name="Mol. Biol. Evol.">
        <title>Comparative Genomics of Early-Diverging Mushroom-Forming Fungi Provides Insights into the Origins of Lignocellulose Decay Capabilities.</title>
        <authorList>
            <person name="Nagy L.G."/>
            <person name="Riley R."/>
            <person name="Tritt A."/>
            <person name="Adam C."/>
            <person name="Daum C."/>
            <person name="Floudas D."/>
            <person name="Sun H."/>
            <person name="Yadav J.S."/>
            <person name="Pangilinan J."/>
            <person name="Larsson K.H."/>
            <person name="Matsuura K."/>
            <person name="Barry K."/>
            <person name="Labutti K."/>
            <person name="Kuo R."/>
            <person name="Ohm R.A."/>
            <person name="Bhattacharya S.S."/>
            <person name="Shirouzu T."/>
            <person name="Yoshinaga Y."/>
            <person name="Martin F.M."/>
            <person name="Grigoriev I.V."/>
            <person name="Hibbett D.S."/>
        </authorList>
    </citation>
    <scope>NUCLEOTIDE SEQUENCE [LARGE SCALE GENOMIC DNA]</scope>
    <source>
        <strain evidence="3 4">HHB12029</strain>
    </source>
</reference>
<evidence type="ECO:0000259" key="2">
    <source>
        <dbReference type="SMART" id="SM01017"/>
    </source>
</evidence>
<feature type="region of interest" description="Disordered" evidence="1">
    <location>
        <begin position="551"/>
        <end position="589"/>
    </location>
</feature>
<name>A0A165N4S8_EXIGL</name>
<evidence type="ECO:0000256" key="1">
    <source>
        <dbReference type="SAM" id="MobiDB-lite"/>
    </source>
</evidence>
<feature type="compositionally biased region" description="Low complexity" evidence="1">
    <location>
        <begin position="749"/>
        <end position="762"/>
    </location>
</feature>
<feature type="compositionally biased region" description="Polar residues" evidence="1">
    <location>
        <begin position="717"/>
        <end position="729"/>
    </location>
</feature>
<accession>A0A165N4S8</accession>
<dbReference type="InParanoid" id="A0A165N4S8"/>
<dbReference type="GO" id="GO:0031625">
    <property type="term" value="F:ubiquitin protein ligase binding"/>
    <property type="evidence" value="ECO:0007669"/>
    <property type="project" value="TreeGrafter"/>
</dbReference>
<protein>
    <recommendedName>
        <fullName evidence="2">Arrestin C-terminal-like domain-containing protein</fullName>
    </recommendedName>
</protein>
<dbReference type="SMART" id="SM01017">
    <property type="entry name" value="Arrestin_C"/>
    <property type="match status" value="1"/>
</dbReference>
<dbReference type="InterPro" id="IPR011021">
    <property type="entry name" value="Arrestin-like_N"/>
</dbReference>
<feature type="region of interest" description="Disordered" evidence="1">
    <location>
        <begin position="309"/>
        <end position="358"/>
    </location>
</feature>
<dbReference type="GO" id="GO:0070086">
    <property type="term" value="P:ubiquitin-dependent endocytosis"/>
    <property type="evidence" value="ECO:0007669"/>
    <property type="project" value="TreeGrafter"/>
</dbReference>
<feature type="domain" description="Arrestin C-terminal-like" evidence="2">
    <location>
        <begin position="242"/>
        <end position="422"/>
    </location>
</feature>
<dbReference type="Pfam" id="PF02752">
    <property type="entry name" value="Arrestin_C"/>
    <property type="match status" value="1"/>
</dbReference>